<dbReference type="InterPro" id="IPR015797">
    <property type="entry name" value="NUDIX_hydrolase-like_dom_sf"/>
</dbReference>
<keyword evidence="1 3" id="KW-0378">Hydrolase</keyword>
<evidence type="ECO:0000256" key="1">
    <source>
        <dbReference type="ARBA" id="ARBA00022801"/>
    </source>
</evidence>
<sequence>MKEGWPGKPRSCGIVILNTAQQVLVCRATGRGRWDLPKGMPEPGETPRATAVREAWEETSLDFEPHAIEDLGLFDYLPQKRLHLFGLKVAAEAIDLDACRCHSTFPDHITGRPVPEVDGYAWKPVARLEEWCGKNLTRVLQRIDWAHLEGMPSVMAVAVRGS</sequence>
<evidence type="ECO:0000313" key="4">
    <source>
        <dbReference type="Proteomes" id="UP001367030"/>
    </source>
</evidence>
<organism evidence="3 4">
    <name type="scientific">Variovorax robiniae</name>
    <dbReference type="NCBI Taxonomy" id="1836199"/>
    <lineage>
        <taxon>Bacteria</taxon>
        <taxon>Pseudomonadati</taxon>
        <taxon>Pseudomonadota</taxon>
        <taxon>Betaproteobacteria</taxon>
        <taxon>Burkholderiales</taxon>
        <taxon>Comamonadaceae</taxon>
        <taxon>Variovorax</taxon>
    </lineage>
</organism>
<evidence type="ECO:0000313" key="3">
    <source>
        <dbReference type="EMBL" id="MEJ8856280.1"/>
    </source>
</evidence>
<evidence type="ECO:0000259" key="2">
    <source>
        <dbReference type="PROSITE" id="PS51462"/>
    </source>
</evidence>
<dbReference type="EC" id="3.6.-.-" evidence="3"/>
<dbReference type="PANTHER" id="PTHR21340:SF0">
    <property type="entry name" value="BIS(5'-NUCLEOSYL)-TETRAPHOSPHATASE [ASYMMETRICAL]"/>
    <property type="match status" value="1"/>
</dbReference>
<proteinExistence type="predicted"/>
<dbReference type="PANTHER" id="PTHR21340">
    <property type="entry name" value="DIADENOSINE 5,5-P1,P4-TETRAPHOSPHATE PYROPHOSPHOHYDROLASE MUTT"/>
    <property type="match status" value="1"/>
</dbReference>
<reference evidence="3 4" key="1">
    <citation type="submission" date="2024-03" db="EMBL/GenBank/DDBJ databases">
        <title>Novel species of the genus Variovorax.</title>
        <authorList>
            <person name="Liu Q."/>
            <person name="Xin Y.-H."/>
        </authorList>
    </citation>
    <scope>NUCLEOTIDE SEQUENCE [LARGE SCALE GENOMIC DNA]</scope>
    <source>
        <strain evidence="3 4">KACC 18901</strain>
    </source>
</reference>
<dbReference type="Pfam" id="PF00293">
    <property type="entry name" value="NUDIX"/>
    <property type="match status" value="1"/>
</dbReference>
<dbReference type="EMBL" id="JBBKZS010000006">
    <property type="protein sequence ID" value="MEJ8856280.1"/>
    <property type="molecule type" value="Genomic_DNA"/>
</dbReference>
<dbReference type="Gene3D" id="3.90.79.10">
    <property type="entry name" value="Nucleoside Triphosphate Pyrophosphohydrolase"/>
    <property type="match status" value="1"/>
</dbReference>
<dbReference type="RefSeq" id="WP_340336347.1">
    <property type="nucleotide sequence ID" value="NZ_JBBKZS010000006.1"/>
</dbReference>
<protein>
    <submittedName>
        <fullName evidence="3">NUDIX hydrolase</fullName>
        <ecNumber evidence="3">3.6.-.-</ecNumber>
    </submittedName>
</protein>
<dbReference type="Proteomes" id="UP001367030">
    <property type="component" value="Unassembled WGS sequence"/>
</dbReference>
<comment type="caution">
    <text evidence="3">The sequence shown here is derived from an EMBL/GenBank/DDBJ whole genome shotgun (WGS) entry which is preliminary data.</text>
</comment>
<dbReference type="InterPro" id="IPR051325">
    <property type="entry name" value="Nudix_hydrolase_domain"/>
</dbReference>
<feature type="domain" description="Nudix hydrolase" evidence="2">
    <location>
        <begin position="7"/>
        <end position="148"/>
    </location>
</feature>
<keyword evidence="4" id="KW-1185">Reference proteome</keyword>
<name>A0ABU8XB20_9BURK</name>
<gene>
    <name evidence="3" type="ORF">WKW79_16995</name>
</gene>
<dbReference type="InterPro" id="IPR000086">
    <property type="entry name" value="NUDIX_hydrolase_dom"/>
</dbReference>
<accession>A0ABU8XB20</accession>
<dbReference type="SUPFAM" id="SSF55811">
    <property type="entry name" value="Nudix"/>
    <property type="match status" value="1"/>
</dbReference>
<dbReference type="PROSITE" id="PS51462">
    <property type="entry name" value="NUDIX"/>
    <property type="match status" value="1"/>
</dbReference>
<dbReference type="GO" id="GO:0016787">
    <property type="term" value="F:hydrolase activity"/>
    <property type="evidence" value="ECO:0007669"/>
    <property type="project" value="UniProtKB-KW"/>
</dbReference>